<accession>A0ABR4L988</accession>
<gene>
    <name evidence="2" type="ORF">BJX67DRAFT_315421</name>
</gene>
<reference evidence="2 3" key="1">
    <citation type="submission" date="2024-07" db="EMBL/GenBank/DDBJ databases">
        <title>Section-level genome sequencing and comparative genomics of Aspergillus sections Usti and Cavernicolus.</title>
        <authorList>
            <consortium name="Lawrence Berkeley National Laboratory"/>
            <person name="Nybo J.L."/>
            <person name="Vesth T.C."/>
            <person name="Theobald S."/>
            <person name="Frisvad J.C."/>
            <person name="Larsen T.O."/>
            <person name="Kjaerboelling I."/>
            <person name="Rothschild-Mancinelli K."/>
            <person name="Lyhne E.K."/>
            <person name="Kogle M.E."/>
            <person name="Barry K."/>
            <person name="Clum A."/>
            <person name="Na H."/>
            <person name="Ledsgaard L."/>
            <person name="Lin J."/>
            <person name="Lipzen A."/>
            <person name="Kuo A."/>
            <person name="Riley R."/>
            <person name="Mondo S."/>
            <person name="Labutti K."/>
            <person name="Haridas S."/>
            <person name="Pangalinan J."/>
            <person name="Salamov A.A."/>
            <person name="Simmons B.A."/>
            <person name="Magnuson J.K."/>
            <person name="Chen J."/>
            <person name="Drula E."/>
            <person name="Henrissat B."/>
            <person name="Wiebenga A."/>
            <person name="Lubbers R.J."/>
            <person name="Gomes A.C."/>
            <person name="Macurrencykelacurrency M.R."/>
            <person name="Stajich J."/>
            <person name="Grigoriev I.V."/>
            <person name="Mortensen U.H."/>
            <person name="De Vries R.P."/>
            <person name="Baker S.E."/>
            <person name="Andersen M.R."/>
        </authorList>
    </citation>
    <scope>NUCLEOTIDE SEQUENCE [LARGE SCALE GENOMIC DNA]</scope>
    <source>
        <strain evidence="2 3">CBS 449.75</strain>
    </source>
</reference>
<dbReference type="EMBL" id="JBFXLQ010000075">
    <property type="protein sequence ID" value="KAL2861097.1"/>
    <property type="molecule type" value="Genomic_DNA"/>
</dbReference>
<dbReference type="RefSeq" id="XP_070880991.1">
    <property type="nucleotide sequence ID" value="XM_071027225.1"/>
</dbReference>
<dbReference type="GeneID" id="98142297"/>
<comment type="caution">
    <text evidence="2">The sequence shown here is derived from an EMBL/GenBank/DDBJ whole genome shotgun (WGS) entry which is preliminary data.</text>
</comment>
<sequence length="159" mass="17302">MSGSLEMDGDNSVYNPKSPPLQNRLETHPNSYRCDNIVNEIARSPGTHAAKRKQHLTLDAALGPLGSQKGQRDSPGLPAEGNPSPEYNQQKGNGSDARQGKPDHVRRPSTNPPTVQPLLGLDEIRRRRSRSIGSGIRDPRIAAVGLSYPLIFLKLLIAI</sequence>
<organism evidence="2 3">
    <name type="scientific">Aspergillus lucknowensis</name>
    <dbReference type="NCBI Taxonomy" id="176173"/>
    <lineage>
        <taxon>Eukaryota</taxon>
        <taxon>Fungi</taxon>
        <taxon>Dikarya</taxon>
        <taxon>Ascomycota</taxon>
        <taxon>Pezizomycotina</taxon>
        <taxon>Eurotiomycetes</taxon>
        <taxon>Eurotiomycetidae</taxon>
        <taxon>Eurotiales</taxon>
        <taxon>Aspergillaceae</taxon>
        <taxon>Aspergillus</taxon>
        <taxon>Aspergillus subgen. Nidulantes</taxon>
    </lineage>
</organism>
<name>A0ABR4L988_9EURO</name>
<feature type="region of interest" description="Disordered" evidence="1">
    <location>
        <begin position="43"/>
        <end position="123"/>
    </location>
</feature>
<feature type="region of interest" description="Disordered" evidence="1">
    <location>
        <begin position="1"/>
        <end position="30"/>
    </location>
</feature>
<keyword evidence="3" id="KW-1185">Reference proteome</keyword>
<evidence type="ECO:0000313" key="2">
    <source>
        <dbReference type="EMBL" id="KAL2861097.1"/>
    </source>
</evidence>
<evidence type="ECO:0000256" key="1">
    <source>
        <dbReference type="SAM" id="MobiDB-lite"/>
    </source>
</evidence>
<dbReference type="Proteomes" id="UP001610432">
    <property type="component" value="Unassembled WGS sequence"/>
</dbReference>
<proteinExistence type="predicted"/>
<evidence type="ECO:0000313" key="3">
    <source>
        <dbReference type="Proteomes" id="UP001610432"/>
    </source>
</evidence>
<protein>
    <submittedName>
        <fullName evidence="2">Uncharacterized protein</fullName>
    </submittedName>
</protein>